<keyword evidence="3" id="KW-1185">Reference proteome</keyword>
<reference evidence="2 3" key="1">
    <citation type="journal article" date="2014" name="PLoS Genet.">
        <title>Analysis of the Phlebiopsis gigantea genome, transcriptome and secretome provides insight into its pioneer colonization strategies of wood.</title>
        <authorList>
            <person name="Hori C."/>
            <person name="Ishida T."/>
            <person name="Igarashi K."/>
            <person name="Samejima M."/>
            <person name="Suzuki H."/>
            <person name="Master E."/>
            <person name="Ferreira P."/>
            <person name="Ruiz-Duenas F.J."/>
            <person name="Held B."/>
            <person name="Canessa P."/>
            <person name="Larrondo L.F."/>
            <person name="Schmoll M."/>
            <person name="Druzhinina I.S."/>
            <person name="Kubicek C.P."/>
            <person name="Gaskell J.A."/>
            <person name="Kersten P."/>
            <person name="St John F."/>
            <person name="Glasner J."/>
            <person name="Sabat G."/>
            <person name="Splinter BonDurant S."/>
            <person name="Syed K."/>
            <person name="Yadav J."/>
            <person name="Mgbeahuruike A.C."/>
            <person name="Kovalchuk A."/>
            <person name="Asiegbu F.O."/>
            <person name="Lackner G."/>
            <person name="Hoffmeister D."/>
            <person name="Rencoret J."/>
            <person name="Gutierrez A."/>
            <person name="Sun H."/>
            <person name="Lindquist E."/>
            <person name="Barry K."/>
            <person name="Riley R."/>
            <person name="Grigoriev I.V."/>
            <person name="Henrissat B."/>
            <person name="Kues U."/>
            <person name="Berka R.M."/>
            <person name="Martinez A.T."/>
            <person name="Covert S.F."/>
            <person name="Blanchette R.A."/>
            <person name="Cullen D."/>
        </authorList>
    </citation>
    <scope>NUCLEOTIDE SEQUENCE [LARGE SCALE GENOMIC DNA]</scope>
    <source>
        <strain evidence="2 3">11061_1 CR5-6</strain>
    </source>
</reference>
<evidence type="ECO:0000256" key="1">
    <source>
        <dbReference type="SAM" id="SignalP"/>
    </source>
</evidence>
<keyword evidence="1" id="KW-0732">Signal</keyword>
<dbReference type="HOGENOM" id="CLU_2559053_0_0_1"/>
<gene>
    <name evidence="2" type="ORF">PHLGIDRAFT_290359</name>
</gene>
<feature type="chain" id="PRO_5002180418" evidence="1">
    <location>
        <begin position="22"/>
        <end position="82"/>
    </location>
</feature>
<dbReference type="EMBL" id="KN840667">
    <property type="protein sequence ID" value="KIP02553.1"/>
    <property type="molecule type" value="Genomic_DNA"/>
</dbReference>
<proteinExistence type="predicted"/>
<dbReference type="AlphaFoldDB" id="A0A0C3PC00"/>
<feature type="signal peptide" evidence="1">
    <location>
        <begin position="1"/>
        <end position="21"/>
    </location>
</feature>
<sequence>MKVPYTLSAILAAITVQLTAAAPIPDLGGGTLATLKASQLIPRASFTQRHGYIGAGSPNLDGEDDVVKDVAHQDTKEHPGKF</sequence>
<evidence type="ECO:0000313" key="2">
    <source>
        <dbReference type="EMBL" id="KIP02553.1"/>
    </source>
</evidence>
<protein>
    <submittedName>
        <fullName evidence="2">Uncharacterized protein</fullName>
    </submittedName>
</protein>
<accession>A0A0C3PC00</accession>
<name>A0A0C3PC00_PHLG1</name>
<evidence type="ECO:0000313" key="3">
    <source>
        <dbReference type="Proteomes" id="UP000053257"/>
    </source>
</evidence>
<dbReference type="Proteomes" id="UP000053257">
    <property type="component" value="Unassembled WGS sequence"/>
</dbReference>
<organism evidence="2 3">
    <name type="scientific">Phlebiopsis gigantea (strain 11061_1 CR5-6)</name>
    <name type="common">White-rot fungus</name>
    <name type="synonym">Peniophora gigantea</name>
    <dbReference type="NCBI Taxonomy" id="745531"/>
    <lineage>
        <taxon>Eukaryota</taxon>
        <taxon>Fungi</taxon>
        <taxon>Dikarya</taxon>
        <taxon>Basidiomycota</taxon>
        <taxon>Agaricomycotina</taxon>
        <taxon>Agaricomycetes</taxon>
        <taxon>Polyporales</taxon>
        <taxon>Phanerochaetaceae</taxon>
        <taxon>Phlebiopsis</taxon>
    </lineage>
</organism>